<dbReference type="HOGENOM" id="CLU_2810250_0_0_5"/>
<keyword evidence="2" id="KW-1185">Reference proteome</keyword>
<dbReference type="EMBL" id="CP009571">
    <property type="protein sequence ID" value="AIT05910.1"/>
    <property type="molecule type" value="Genomic_DNA"/>
</dbReference>
<reference evidence="1 2" key="1">
    <citation type="submission" date="2014-09" db="EMBL/GenBank/DDBJ databases">
        <title>Using Illumina technology Improving SMRT sequencing Genome Assembly by RASTools.</title>
        <authorList>
            <person name="Zhou Y."/>
            <person name="Ma T."/>
            <person name="Liu T."/>
        </authorList>
    </citation>
    <scope>NUCLEOTIDE SEQUENCE [LARGE SCALE GENOMIC DNA]</scope>
    <source>
        <strain evidence="1 2">ATCC 55669</strain>
    </source>
</reference>
<dbReference type="AlphaFoldDB" id="A0A097EED2"/>
<organism evidence="1 2">
    <name type="scientific">Sphingomonas taxi</name>
    <dbReference type="NCBI Taxonomy" id="1549858"/>
    <lineage>
        <taxon>Bacteria</taxon>
        <taxon>Pseudomonadati</taxon>
        <taxon>Pseudomonadota</taxon>
        <taxon>Alphaproteobacteria</taxon>
        <taxon>Sphingomonadales</taxon>
        <taxon>Sphingomonadaceae</taxon>
        <taxon>Sphingomonas</taxon>
    </lineage>
</organism>
<dbReference type="STRING" id="1549858.MC45_05245"/>
<dbReference type="RefSeq" id="WP_038660422.1">
    <property type="nucleotide sequence ID" value="NZ_CP009571.1"/>
</dbReference>
<sequence>MTFADEHAGRPYAVQTEAGIVSVENGQVLLDGPGGVAVAMTPAAAAETGRRLLAAVHAAQAQANQPG</sequence>
<dbReference type="Proteomes" id="UP000033200">
    <property type="component" value="Chromosome"/>
</dbReference>
<gene>
    <name evidence="1" type="ORF">MC45_05245</name>
</gene>
<dbReference type="KEGG" id="stax:MC45_05245"/>
<name>A0A097EED2_9SPHN</name>
<accession>A0A097EED2</accession>
<evidence type="ECO:0000313" key="1">
    <source>
        <dbReference type="EMBL" id="AIT05910.1"/>
    </source>
</evidence>
<proteinExistence type="predicted"/>
<protein>
    <submittedName>
        <fullName evidence="1">Uncharacterized protein</fullName>
    </submittedName>
</protein>
<evidence type="ECO:0000313" key="2">
    <source>
        <dbReference type="Proteomes" id="UP000033200"/>
    </source>
</evidence>